<gene>
    <name evidence="2" type="ORF">ACFPZN_07110</name>
</gene>
<proteinExistence type="predicted"/>
<dbReference type="PANTHER" id="PTHR13887">
    <property type="entry name" value="GLUTATHIONE S-TRANSFERASE KAPPA"/>
    <property type="match status" value="1"/>
</dbReference>
<reference evidence="3" key="1">
    <citation type="journal article" date="2019" name="Int. J. Syst. Evol. Microbiol.">
        <title>The Global Catalogue of Microorganisms (GCM) 10K type strain sequencing project: providing services to taxonomists for standard genome sequencing and annotation.</title>
        <authorList>
            <consortium name="The Broad Institute Genomics Platform"/>
            <consortium name="The Broad Institute Genome Sequencing Center for Infectious Disease"/>
            <person name="Wu L."/>
            <person name="Ma J."/>
        </authorList>
    </citation>
    <scope>NUCLEOTIDE SEQUENCE [LARGE SCALE GENOMIC DNA]</scope>
    <source>
        <strain evidence="3">KCTC 42087</strain>
    </source>
</reference>
<dbReference type="Proteomes" id="UP001596074">
    <property type="component" value="Unassembled WGS sequence"/>
</dbReference>
<dbReference type="RefSeq" id="WP_378280991.1">
    <property type="nucleotide sequence ID" value="NZ_JBHSON010000007.1"/>
</dbReference>
<organism evidence="2 3">
    <name type="scientific">Actinomadura rugatobispora</name>
    <dbReference type="NCBI Taxonomy" id="1994"/>
    <lineage>
        <taxon>Bacteria</taxon>
        <taxon>Bacillati</taxon>
        <taxon>Actinomycetota</taxon>
        <taxon>Actinomycetes</taxon>
        <taxon>Streptosporangiales</taxon>
        <taxon>Thermomonosporaceae</taxon>
        <taxon>Actinomadura</taxon>
    </lineage>
</organism>
<dbReference type="CDD" id="cd03024">
    <property type="entry name" value="DsbA_FrnE"/>
    <property type="match status" value="1"/>
</dbReference>
<accession>A0ABW0ZS33</accession>
<dbReference type="Pfam" id="PF01323">
    <property type="entry name" value="DSBA"/>
    <property type="match status" value="1"/>
</dbReference>
<dbReference type="PANTHER" id="PTHR13887:SF41">
    <property type="entry name" value="THIOREDOXIN SUPERFAMILY PROTEIN"/>
    <property type="match status" value="1"/>
</dbReference>
<dbReference type="Gene3D" id="3.40.30.10">
    <property type="entry name" value="Glutaredoxin"/>
    <property type="match status" value="1"/>
</dbReference>
<dbReference type="SUPFAM" id="SSF52833">
    <property type="entry name" value="Thioredoxin-like"/>
    <property type="match status" value="1"/>
</dbReference>
<evidence type="ECO:0000313" key="3">
    <source>
        <dbReference type="Proteomes" id="UP001596074"/>
    </source>
</evidence>
<sequence>MSAPPRSRGAAVVTFDLWSDFICGHCYYGTRRLVDALAGLPDQTAFQLRWRSFQLDPRPAGRRPGGDLYDYLAQFNGSRDAARAAAARIGPVAAAEGIAFLPDLARPGNTADAHRLVHLAGEHGLQTELALRLYQAYWSEGLPISDHGALLEIAVQVGLDREVTRHMLAGPRFAAEVVNDQSLAADLGVRGVPAVVADGRAAFSATEPRTALTATLRRLLGERTRA</sequence>
<dbReference type="InterPro" id="IPR036249">
    <property type="entry name" value="Thioredoxin-like_sf"/>
</dbReference>
<evidence type="ECO:0000313" key="2">
    <source>
        <dbReference type="EMBL" id="MFC5745368.1"/>
    </source>
</evidence>
<dbReference type="EMBL" id="JBHSON010000007">
    <property type="protein sequence ID" value="MFC5745368.1"/>
    <property type="molecule type" value="Genomic_DNA"/>
</dbReference>
<dbReference type="InterPro" id="IPR001853">
    <property type="entry name" value="DSBA-like_thioredoxin_dom"/>
</dbReference>
<comment type="caution">
    <text evidence="2">The sequence shown here is derived from an EMBL/GenBank/DDBJ whole genome shotgun (WGS) entry which is preliminary data.</text>
</comment>
<feature type="domain" description="DSBA-like thioredoxin" evidence="1">
    <location>
        <begin position="16"/>
        <end position="208"/>
    </location>
</feature>
<evidence type="ECO:0000259" key="1">
    <source>
        <dbReference type="Pfam" id="PF01323"/>
    </source>
</evidence>
<keyword evidence="3" id="KW-1185">Reference proteome</keyword>
<protein>
    <submittedName>
        <fullName evidence="2">DsbA family oxidoreductase</fullName>
    </submittedName>
</protein>
<name>A0ABW0ZS33_9ACTN</name>